<evidence type="ECO:0000313" key="5">
    <source>
        <dbReference type="Proteomes" id="UP000059188"/>
    </source>
</evidence>
<dbReference type="HOGENOM" id="CLU_660870_0_0_1"/>
<feature type="region of interest" description="Disordered" evidence="1">
    <location>
        <begin position="73"/>
        <end position="106"/>
    </location>
</feature>
<gene>
    <name evidence="2" type="ORF">BN14_11831</name>
    <name evidence="3" type="ORF">RSOLAG1IB_00011</name>
</gene>
<name>M5CCL9_THACB</name>
<organism evidence="2 4">
    <name type="scientific">Thanatephorus cucumeris (strain AG1-IB / isolate 7/3/14)</name>
    <name type="common">Lettuce bottom rot fungus</name>
    <name type="synonym">Rhizoctonia solani</name>
    <dbReference type="NCBI Taxonomy" id="1108050"/>
    <lineage>
        <taxon>Eukaryota</taxon>
        <taxon>Fungi</taxon>
        <taxon>Dikarya</taxon>
        <taxon>Basidiomycota</taxon>
        <taxon>Agaricomycotina</taxon>
        <taxon>Agaricomycetes</taxon>
        <taxon>Cantharellales</taxon>
        <taxon>Ceratobasidiaceae</taxon>
        <taxon>Rhizoctonia</taxon>
        <taxon>Rhizoctonia solani AG-1</taxon>
    </lineage>
</organism>
<reference evidence="3 5" key="3">
    <citation type="submission" date="2014-11" db="EMBL/GenBank/DDBJ databases">
        <authorList>
            <person name="Wibberg Daniel"/>
        </authorList>
    </citation>
    <scope>NUCLEOTIDE SEQUENCE [LARGE SCALE GENOMIC DNA]</scope>
    <source>
        <strain evidence="3">Rhizoctonia solani AG1-IB 7/3/14</strain>
    </source>
</reference>
<feature type="region of interest" description="Disordered" evidence="1">
    <location>
        <begin position="339"/>
        <end position="364"/>
    </location>
</feature>
<evidence type="ECO:0000313" key="4">
    <source>
        <dbReference type="Proteomes" id="UP000012065"/>
    </source>
</evidence>
<dbReference type="OrthoDB" id="3261624at2759"/>
<accession>M5CCL9</accession>
<keyword evidence="5" id="KW-1185">Reference proteome</keyword>
<proteinExistence type="predicted"/>
<sequence>MAGDAFQNIDTYDSATIFLEQVANRLAAGSINRVDADNTLQGVLALPVFEDLSSENLDRLRDSWGRNFDHRTQARDQAGVSGMRASNPSGLDGSSGDPAHPGPEDEDFLRQRARESLAAAEQRQKDNQDALRVIFEAIGKDPVSAAPDKSLFGWASDAQDAPVNMHPDAAKTVVAVENYSRSIEAARTSLLIQPSKPDFPAHLWSDLLRNQYVDLNKVHSHLHAPHQASRVVEKFSDTFSLVTTTGQAPDKKIKTAAEWCYAWNVYSRAVVFAFRHRGSELNAWNDFVMRTFATTADLYHDQVISMEASMRRHIFGNQALCLWNRSEVAHLQHAYLSPMGSESRTKRPAPGGTSGDAPKGPKRVRHQVKDICKRFNMGTCVGNCVYKHSCSDCGGGHSRLACSKASSGGSGSRGSQ</sequence>
<dbReference type="Proteomes" id="UP000012065">
    <property type="component" value="Unassembled WGS sequence"/>
</dbReference>
<evidence type="ECO:0000313" key="2">
    <source>
        <dbReference type="EMBL" id="CCO37673.1"/>
    </source>
</evidence>
<reference evidence="2" key="1">
    <citation type="submission" date="2012-10" db="EMBL/GenBank/DDBJ databases">
        <authorList>
            <person name="Jelonek L."/>
        </authorList>
    </citation>
    <scope>NUCLEOTIDE SEQUENCE</scope>
    <source>
        <strain evidence="2">Isolate 7/3/14</strain>
    </source>
</reference>
<dbReference type="Proteomes" id="UP000059188">
    <property type="component" value="Unassembled WGS sequence"/>
</dbReference>
<reference evidence="2 4" key="2">
    <citation type="journal article" date="2013" name="J. Biotechnol.">
        <title>Establishment and interpretation of the genome sequence of the phytopathogenic fungus Rhizoctonia solani AG1-IB isolate 7/3/14.</title>
        <authorList>
            <person name="Wibberg D.W."/>
            <person name="Jelonek L.J."/>
            <person name="Rupp O.R."/>
            <person name="Hennig M.H."/>
            <person name="Eikmeyer F.E."/>
            <person name="Goesmann A.G."/>
            <person name="Hartmann A.H."/>
            <person name="Borriss R.B."/>
            <person name="Grosch R.G."/>
            <person name="Puehler A.P."/>
            <person name="Schlueter A.S."/>
        </authorList>
    </citation>
    <scope>NUCLEOTIDE SEQUENCE [LARGE SCALE GENOMIC DNA]</scope>
    <source>
        <strain evidence="4">AG1-IB / isolate 7/3/14</strain>
        <strain evidence="2">Isolate 7/3/14</strain>
    </source>
</reference>
<dbReference type="AlphaFoldDB" id="M5CCL9"/>
<dbReference type="EMBL" id="LN679100">
    <property type="protein sequence ID" value="CEL51476.1"/>
    <property type="molecule type" value="Genomic_DNA"/>
</dbReference>
<evidence type="ECO:0008006" key="6">
    <source>
        <dbReference type="Google" id="ProtNLM"/>
    </source>
</evidence>
<protein>
    <recommendedName>
        <fullName evidence="6">C3H1-type domain-containing protein</fullName>
    </recommendedName>
</protein>
<evidence type="ECO:0000256" key="1">
    <source>
        <dbReference type="SAM" id="MobiDB-lite"/>
    </source>
</evidence>
<dbReference type="EMBL" id="CAOJ01017423">
    <property type="protein sequence ID" value="CCO37673.1"/>
    <property type="molecule type" value="Genomic_DNA"/>
</dbReference>
<dbReference type="STRING" id="1108050.M5CCL9"/>
<evidence type="ECO:0000313" key="3">
    <source>
        <dbReference type="EMBL" id="CEL51476.1"/>
    </source>
</evidence>